<dbReference type="InterPro" id="IPR012349">
    <property type="entry name" value="Split_barrel_FMN-bd"/>
</dbReference>
<accession>A0A841T2Q9</accession>
<organism evidence="2 3">
    <name type="scientific">Cohnella thailandensis</name>
    <dbReference type="NCBI Taxonomy" id="557557"/>
    <lineage>
        <taxon>Bacteria</taxon>
        <taxon>Bacillati</taxon>
        <taxon>Bacillota</taxon>
        <taxon>Bacilli</taxon>
        <taxon>Bacillales</taxon>
        <taxon>Paenibacillaceae</taxon>
        <taxon>Cohnella</taxon>
    </lineage>
</organism>
<dbReference type="InterPro" id="IPR011576">
    <property type="entry name" value="Pyridox_Oxase_N"/>
</dbReference>
<evidence type="ECO:0000313" key="3">
    <source>
        <dbReference type="Proteomes" id="UP000535838"/>
    </source>
</evidence>
<dbReference type="EMBL" id="JACJVQ010000025">
    <property type="protein sequence ID" value="MBB6637892.1"/>
    <property type="molecule type" value="Genomic_DNA"/>
</dbReference>
<name>A0A841T2Q9_9BACL</name>
<gene>
    <name evidence="2" type="ORF">H7B67_27510</name>
</gene>
<dbReference type="InterPro" id="IPR024029">
    <property type="entry name" value="Pyridox_Oxase_FMN-dep"/>
</dbReference>
<proteinExistence type="predicted"/>
<dbReference type="AlphaFoldDB" id="A0A841T2Q9"/>
<dbReference type="Gene3D" id="2.30.110.10">
    <property type="entry name" value="Electron Transport, Fmn-binding Protein, Chain A"/>
    <property type="match status" value="1"/>
</dbReference>
<dbReference type="Proteomes" id="UP000535838">
    <property type="component" value="Unassembled WGS sequence"/>
</dbReference>
<protein>
    <submittedName>
        <fullName evidence="2">Pyridoxamine 5'-phosphate oxidase family protein</fullName>
    </submittedName>
</protein>
<evidence type="ECO:0000259" key="1">
    <source>
        <dbReference type="Pfam" id="PF01243"/>
    </source>
</evidence>
<keyword evidence="3" id="KW-1185">Reference proteome</keyword>
<feature type="domain" description="Pyridoxamine 5'-phosphate oxidase N-terminal" evidence="1">
    <location>
        <begin position="32"/>
        <end position="129"/>
    </location>
</feature>
<dbReference type="NCBIfam" id="TIGR04025">
    <property type="entry name" value="PPOX_FMN_DR2398"/>
    <property type="match status" value="1"/>
</dbReference>
<dbReference type="PANTHER" id="PTHR42815:SF2">
    <property type="entry name" value="FAD-BINDING, PUTATIVE (AFU_ORTHOLOGUE AFUA_6G07600)-RELATED"/>
    <property type="match status" value="1"/>
</dbReference>
<dbReference type="PANTHER" id="PTHR42815">
    <property type="entry name" value="FAD-BINDING, PUTATIVE (AFU_ORTHOLOGUE AFUA_6G07600)-RELATED"/>
    <property type="match status" value="1"/>
</dbReference>
<reference evidence="2 3" key="1">
    <citation type="submission" date="2020-08" db="EMBL/GenBank/DDBJ databases">
        <title>Cohnella phylogeny.</title>
        <authorList>
            <person name="Dunlap C."/>
        </authorList>
    </citation>
    <scope>NUCLEOTIDE SEQUENCE [LARGE SCALE GENOMIC DNA]</scope>
    <source>
        <strain evidence="2 3">DSM 25241</strain>
    </source>
</reference>
<dbReference type="SUPFAM" id="SSF50475">
    <property type="entry name" value="FMN-binding split barrel"/>
    <property type="match status" value="1"/>
</dbReference>
<sequence>MRDQVTTVDQLREFIEEPHESIVKKTISIIDSHVENYLASASLFFLATSDSNRNTDVSPRGDKPGFIKVLDERTLAFPDRPGNRRTDSLLNMMQNPQVGLICLIPGMDEVLRINGRARITRNEEFIASQQWGGKTTGLAVVIETEEIFVHCPRAFKQAGLWNSEYWLPKESQPSFVEMYKAHLRINGYREQS</sequence>
<evidence type="ECO:0000313" key="2">
    <source>
        <dbReference type="EMBL" id="MBB6637892.1"/>
    </source>
</evidence>
<dbReference type="Pfam" id="PF01243">
    <property type="entry name" value="PNPOx_N"/>
    <property type="match status" value="1"/>
</dbReference>
<comment type="caution">
    <text evidence="2">The sequence shown here is derived from an EMBL/GenBank/DDBJ whole genome shotgun (WGS) entry which is preliminary data.</text>
</comment>